<dbReference type="GO" id="GO:0016504">
    <property type="term" value="F:peptidase activator activity"/>
    <property type="evidence" value="ECO:0007669"/>
    <property type="project" value="InterPro"/>
</dbReference>
<feature type="region of interest" description="Disordered" evidence="1">
    <location>
        <begin position="498"/>
        <end position="568"/>
    </location>
</feature>
<feature type="non-terminal residue" evidence="3">
    <location>
        <position position="568"/>
    </location>
</feature>
<sequence>SCKSGRPSDISAALGVLMKEERAVPMDVHMASESSSASSSPAKPGSQSPIARVPRLRQLFPPPHTPLLPNADPHFHIRTHDLCVEMVTLIENRHAKPDTMKEIILPRLLDERIDQRHSAIDDLLYWLRKNKPKTAREQWACPPKAHGREPITYGLRPDNIVLVYDSENLPNNEQKWNATRFFLKTKGHFAWPVDGKISLPARTPIPLGIQMNAVDRLIVEWFSNRENVFQLFEMTLVHLGESGDEFDSDLLNIVYYLLRNYPDAAASQLLPPLRETLEKLLAGKHVHEGPRTKAAINLELATQRLAAELFLGIGKGTKYLPYPVLDELWKWMAPAVIEQFDHQNFQATSFWSTAFEKLLTKEDMRRFWWLVEGLIQSFDAKKTIAPDERWKPANRLSMFILPNWRYSETLNRVIAMSFDQLVPIATSDSMRKSIAALIGDSATVANYRSEFFEGVPERFRVRSIDDYLMQIAQKAYKISRQAAPSLLDKYDVTTDKVNRRNRELPTPVKKDKEEKMDTLPLPESPFSPPPVTASTRPTTPMMPMGSRPVTPLSGGRTSRLGRGGRGGG</sequence>
<dbReference type="Pfam" id="PF23096">
    <property type="entry name" value="HEAT_PSME4"/>
    <property type="match status" value="1"/>
</dbReference>
<feature type="domain" description="Proteasome activator complex subunit 4-like HEAT repeat-like" evidence="2">
    <location>
        <begin position="104"/>
        <end position="383"/>
    </location>
</feature>
<evidence type="ECO:0000256" key="1">
    <source>
        <dbReference type="SAM" id="MobiDB-lite"/>
    </source>
</evidence>
<dbReference type="GO" id="GO:0070628">
    <property type="term" value="F:proteasome binding"/>
    <property type="evidence" value="ECO:0007669"/>
    <property type="project" value="InterPro"/>
</dbReference>
<dbReference type="GO" id="GO:0005829">
    <property type="term" value="C:cytosol"/>
    <property type="evidence" value="ECO:0007669"/>
    <property type="project" value="TreeGrafter"/>
</dbReference>
<feature type="compositionally biased region" description="Basic and acidic residues" evidence="1">
    <location>
        <begin position="498"/>
        <end position="517"/>
    </location>
</feature>
<feature type="non-terminal residue" evidence="3">
    <location>
        <position position="1"/>
    </location>
</feature>
<dbReference type="Proteomes" id="UP001432322">
    <property type="component" value="Unassembled WGS sequence"/>
</dbReference>
<dbReference type="EMBL" id="BTSY01000006">
    <property type="protein sequence ID" value="GMT34074.1"/>
    <property type="molecule type" value="Genomic_DNA"/>
</dbReference>
<feature type="region of interest" description="Disordered" evidence="1">
    <location>
        <begin position="24"/>
        <end position="49"/>
    </location>
</feature>
<dbReference type="PANTHER" id="PTHR32170:SF4">
    <property type="entry name" value="DUF3437 DOMAIN-CONTAINING PROTEIN-RELATED"/>
    <property type="match status" value="1"/>
</dbReference>
<dbReference type="AlphaFoldDB" id="A0AAV5WWU7"/>
<comment type="caution">
    <text evidence="3">The sequence shown here is derived from an EMBL/GenBank/DDBJ whole genome shotgun (WGS) entry which is preliminary data.</text>
</comment>
<evidence type="ECO:0000259" key="2">
    <source>
        <dbReference type="Pfam" id="PF23096"/>
    </source>
</evidence>
<proteinExistence type="predicted"/>
<feature type="compositionally biased region" description="Low complexity" evidence="1">
    <location>
        <begin position="31"/>
        <end position="49"/>
    </location>
</feature>
<dbReference type="InterPro" id="IPR035309">
    <property type="entry name" value="PSME4"/>
</dbReference>
<organism evidence="3 4">
    <name type="scientific">Pristionchus fissidentatus</name>
    <dbReference type="NCBI Taxonomy" id="1538716"/>
    <lineage>
        <taxon>Eukaryota</taxon>
        <taxon>Metazoa</taxon>
        <taxon>Ecdysozoa</taxon>
        <taxon>Nematoda</taxon>
        <taxon>Chromadorea</taxon>
        <taxon>Rhabditida</taxon>
        <taxon>Rhabditina</taxon>
        <taxon>Diplogasteromorpha</taxon>
        <taxon>Diplogasteroidea</taxon>
        <taxon>Neodiplogasteridae</taxon>
        <taxon>Pristionchus</taxon>
    </lineage>
</organism>
<gene>
    <name evidence="3" type="ORF">PFISCL1PPCAC_25371</name>
</gene>
<dbReference type="PANTHER" id="PTHR32170">
    <property type="entry name" value="PROTEASOME ACTIVATOR COMPLEX SUBUNIT 4"/>
    <property type="match status" value="1"/>
</dbReference>
<evidence type="ECO:0000313" key="4">
    <source>
        <dbReference type="Proteomes" id="UP001432322"/>
    </source>
</evidence>
<dbReference type="GO" id="GO:0005634">
    <property type="term" value="C:nucleus"/>
    <property type="evidence" value="ECO:0007669"/>
    <property type="project" value="TreeGrafter"/>
</dbReference>
<feature type="compositionally biased region" description="Pro residues" evidence="1">
    <location>
        <begin position="522"/>
        <end position="531"/>
    </location>
</feature>
<dbReference type="GO" id="GO:0010499">
    <property type="term" value="P:proteasomal ubiquitin-independent protein catabolic process"/>
    <property type="evidence" value="ECO:0007669"/>
    <property type="project" value="TreeGrafter"/>
</dbReference>
<protein>
    <recommendedName>
        <fullName evidence="2">Proteasome activator complex subunit 4-like HEAT repeat-like domain-containing protein</fullName>
    </recommendedName>
</protein>
<reference evidence="3" key="1">
    <citation type="submission" date="2023-10" db="EMBL/GenBank/DDBJ databases">
        <title>Genome assembly of Pristionchus species.</title>
        <authorList>
            <person name="Yoshida K."/>
            <person name="Sommer R.J."/>
        </authorList>
    </citation>
    <scope>NUCLEOTIDE SEQUENCE</scope>
    <source>
        <strain evidence="3">RS5133</strain>
    </source>
</reference>
<name>A0AAV5WWU7_9BILA</name>
<dbReference type="InterPro" id="IPR055455">
    <property type="entry name" value="HEAT_PSME4"/>
</dbReference>
<keyword evidence="4" id="KW-1185">Reference proteome</keyword>
<accession>A0AAV5WWU7</accession>
<evidence type="ECO:0000313" key="3">
    <source>
        <dbReference type="EMBL" id="GMT34074.1"/>
    </source>
</evidence>